<feature type="domain" description="FeoB-type G" evidence="2">
    <location>
        <begin position="15"/>
        <end position="182"/>
    </location>
</feature>
<dbReference type="Pfam" id="PF02421">
    <property type="entry name" value="FeoB_N"/>
    <property type="match status" value="1"/>
</dbReference>
<protein>
    <submittedName>
        <fullName evidence="3">Ferrous iron transporter B</fullName>
    </submittedName>
</protein>
<dbReference type="Pfam" id="PF07670">
    <property type="entry name" value="Gate"/>
    <property type="match status" value="2"/>
</dbReference>
<dbReference type="PANTHER" id="PTHR43185:SF1">
    <property type="entry name" value="FE(2+) TRANSPORTER FEOB"/>
    <property type="match status" value="1"/>
</dbReference>
<evidence type="ECO:0000259" key="2">
    <source>
        <dbReference type="PROSITE" id="PS51711"/>
    </source>
</evidence>
<sequence length="640" mass="68070">MSCHAETGSTTLTGVPEVALIGSPNCGKSTLFNHLTGLSAKTGNYPGVTVTRSRGTARTASGPVTITDLPGTYALTPASPDEEVVLSHLRGELGTEAVPDALLLVADATTLRRSLALLGQALALGKPTALVLTMVDELRAGGGDIDVQRFSQALGVPVVEVVAHKGRGIQDVRGLLAQATSWSTLLVQPPLEDPRELSSWIDSVLSVSDYRPPAPNKVTRGIDRYLLHPVLGTVVFFAVMFLFFQTIFTVAVPAQDAIEQLFAALGEAASANISNPVLADFVNTALIGGMGGVLVFTPQIMLLYLLISLLESVGYMSRAAFLTDRVMAYSGLDGRAFVAMLSSMACAVPGIMATRTMPSSRDRLATIISAPLMTCSARLPIYVLLIGLLVPSDARLGPFSTQGAVLFVMYLLGGLAAMLVAALFKSTILRRGTLPFYLEMPPYRLPAPRALATAVWTPVWIFIRKAGTIILIATTVLWGLMTFPSQGEAPEGMGEAEAAAYVLDHSYAASIGKAVEPVFEPLGFEWRINVGLIGSFAAREVFVSTMGQVVAAEDTENPGDALAAMTYTSGEHAGEKVMTPPTLVSLLVFYAFAMQCVSTLAVMRRETNSLKWPAFTLVYMFALAWGGAWLARALTLWVMG</sequence>
<dbReference type="GO" id="GO:0005886">
    <property type="term" value="C:plasma membrane"/>
    <property type="evidence" value="ECO:0007669"/>
    <property type="project" value="TreeGrafter"/>
</dbReference>
<evidence type="ECO:0000313" key="3">
    <source>
        <dbReference type="EMBL" id="TFU22640.1"/>
    </source>
</evidence>
<keyword evidence="1" id="KW-0472">Membrane</keyword>
<dbReference type="PRINTS" id="PR00326">
    <property type="entry name" value="GTP1OBG"/>
</dbReference>
<evidence type="ECO:0000256" key="1">
    <source>
        <dbReference type="SAM" id="Phobius"/>
    </source>
</evidence>
<dbReference type="Gene3D" id="3.40.50.300">
    <property type="entry name" value="P-loop containing nucleotide triphosphate hydrolases"/>
    <property type="match status" value="1"/>
</dbReference>
<accession>A0A4Y9F574</accession>
<dbReference type="OrthoDB" id="9809127at2"/>
<gene>
    <name evidence="3" type="ORF">E4U03_05480</name>
</gene>
<dbReference type="InterPro" id="IPR027417">
    <property type="entry name" value="P-loop_NTPase"/>
</dbReference>
<dbReference type="Pfam" id="PF07664">
    <property type="entry name" value="FeoB_C"/>
    <property type="match status" value="1"/>
</dbReference>
<dbReference type="EMBL" id="SPQC01000015">
    <property type="protein sequence ID" value="TFU22640.1"/>
    <property type="molecule type" value="Genomic_DNA"/>
</dbReference>
<dbReference type="RefSeq" id="WP_135012243.1">
    <property type="nucleotide sequence ID" value="NZ_JADGLK010000015.1"/>
</dbReference>
<comment type="caution">
    <text evidence="3">The sequence shown here is derived from an EMBL/GenBank/DDBJ whole genome shotgun (WGS) entry which is preliminary data.</text>
</comment>
<feature type="transmembrane region" description="Helical" evidence="1">
    <location>
        <begin position="225"/>
        <end position="244"/>
    </location>
</feature>
<reference evidence="3 4" key="1">
    <citation type="submission" date="2019-03" db="EMBL/GenBank/DDBJ databases">
        <title>Diversity of the mouse oral microbiome.</title>
        <authorList>
            <person name="Joseph S."/>
            <person name="Aduse-Opoku J."/>
            <person name="Curtis M."/>
            <person name="Wade W."/>
            <person name="Hashim A."/>
        </authorList>
    </citation>
    <scope>NUCLEOTIDE SEQUENCE [LARGE SCALE GENOMIC DNA]</scope>
    <source>
        <strain evidence="4">irhom_31</strain>
    </source>
</reference>
<feature type="transmembrane region" description="Helical" evidence="1">
    <location>
        <begin position="402"/>
        <end position="424"/>
    </location>
</feature>
<dbReference type="GO" id="GO:0005525">
    <property type="term" value="F:GTP binding"/>
    <property type="evidence" value="ECO:0007669"/>
    <property type="project" value="InterPro"/>
</dbReference>
<dbReference type="InterPro" id="IPR050860">
    <property type="entry name" value="FeoB_GTPase"/>
</dbReference>
<dbReference type="Proteomes" id="UP000297951">
    <property type="component" value="Unassembled WGS sequence"/>
</dbReference>
<dbReference type="InterPro" id="IPR011640">
    <property type="entry name" value="Fe2_transport_prot_B_C"/>
</dbReference>
<keyword evidence="1" id="KW-0812">Transmembrane</keyword>
<evidence type="ECO:0000313" key="4">
    <source>
        <dbReference type="Proteomes" id="UP000297951"/>
    </source>
</evidence>
<dbReference type="PANTHER" id="PTHR43185">
    <property type="entry name" value="FERROUS IRON TRANSPORT PROTEIN B"/>
    <property type="match status" value="1"/>
</dbReference>
<dbReference type="InterPro" id="IPR006073">
    <property type="entry name" value="GTP-bd"/>
</dbReference>
<dbReference type="PROSITE" id="PS51711">
    <property type="entry name" value="G_FEOB"/>
    <property type="match status" value="1"/>
</dbReference>
<keyword evidence="1" id="KW-1133">Transmembrane helix</keyword>
<dbReference type="GO" id="GO:0015093">
    <property type="term" value="F:ferrous iron transmembrane transporter activity"/>
    <property type="evidence" value="ECO:0007669"/>
    <property type="project" value="InterPro"/>
</dbReference>
<feature type="transmembrane region" description="Helical" evidence="1">
    <location>
        <begin position="615"/>
        <end position="639"/>
    </location>
</feature>
<name>A0A4Y9F574_9MICC</name>
<proteinExistence type="predicted"/>
<dbReference type="InterPro" id="IPR011642">
    <property type="entry name" value="Gate_dom"/>
</dbReference>
<dbReference type="CDD" id="cd01879">
    <property type="entry name" value="FeoB"/>
    <property type="match status" value="1"/>
</dbReference>
<organism evidence="3 4">
    <name type="scientific">Rothia nasimurium</name>
    <dbReference type="NCBI Taxonomy" id="85336"/>
    <lineage>
        <taxon>Bacteria</taxon>
        <taxon>Bacillati</taxon>
        <taxon>Actinomycetota</taxon>
        <taxon>Actinomycetes</taxon>
        <taxon>Micrococcales</taxon>
        <taxon>Micrococcaceae</taxon>
        <taxon>Rothia</taxon>
    </lineage>
</organism>
<dbReference type="AlphaFoldDB" id="A0A4Y9F574"/>
<feature type="transmembrane region" description="Helical" evidence="1">
    <location>
        <begin position="364"/>
        <end position="390"/>
    </location>
</feature>
<feature type="transmembrane region" description="Helical" evidence="1">
    <location>
        <begin position="466"/>
        <end position="483"/>
    </location>
</feature>
<dbReference type="SUPFAM" id="SSF52540">
    <property type="entry name" value="P-loop containing nucleoside triphosphate hydrolases"/>
    <property type="match status" value="1"/>
</dbReference>
<feature type="transmembrane region" description="Helical" evidence="1">
    <location>
        <begin position="583"/>
        <end position="603"/>
    </location>
</feature>
<dbReference type="InterPro" id="IPR030389">
    <property type="entry name" value="G_FEOB_dom"/>
</dbReference>